<sequence length="312" mass="36365">MKVIYNEIYKQENNNMNMFKIKIIALVLMSFSFVFEGYTQDNKPFKGTGEGESQLPSGKNWKLVWSDEFDGKKLDRSKWDFRLHIMQTRHETWTDDAVELDGKGHLMMKLYEKNGQYFSSQIQTGRNFMDVPGNQYGKTKLAWPIAELEPAKFLHKYGYYEVRCKLPTQEGWWAAFWLQSPVIGSTLDPADSGVEVDIMENFTRDGIISQNVHWNGYGKNHKHKGTGKLKMKPSDNEFHTFGVHWSPEGYIFYMDGKESWRVSDPVSHREQFILLSTECNGYREGAPADILKKALLPDYFIVDYVRVYDEVK</sequence>
<dbReference type="PROSITE" id="PS51762">
    <property type="entry name" value="GH16_2"/>
    <property type="match status" value="1"/>
</dbReference>
<dbReference type="Pfam" id="PF00722">
    <property type="entry name" value="Glyco_hydro_16"/>
    <property type="match status" value="1"/>
</dbReference>
<evidence type="ECO:0000313" key="4">
    <source>
        <dbReference type="EMBL" id="TCC99603.1"/>
    </source>
</evidence>
<dbReference type="InterPro" id="IPR050546">
    <property type="entry name" value="Glycosyl_Hydrlase_16"/>
</dbReference>
<dbReference type="SUPFAM" id="SSF49899">
    <property type="entry name" value="Concanavalin A-like lectins/glucanases"/>
    <property type="match status" value="1"/>
</dbReference>
<evidence type="ECO:0000313" key="7">
    <source>
        <dbReference type="Proteomes" id="UP000309594"/>
    </source>
</evidence>
<evidence type="ECO:0000256" key="2">
    <source>
        <dbReference type="SAM" id="Phobius"/>
    </source>
</evidence>
<gene>
    <name evidence="4" type="ORF">EZ444_02710</name>
    <name evidence="5" type="ORF">FBD94_04395</name>
</gene>
<dbReference type="EMBL" id="SJSM01000001">
    <property type="protein sequence ID" value="TCC99603.1"/>
    <property type="molecule type" value="Genomic_DNA"/>
</dbReference>
<reference evidence="4 6" key="1">
    <citation type="submission" date="2019-02" db="EMBL/GenBank/DDBJ databases">
        <title>Pedobacter sp. RP-3-8 sp. nov., isolated from Arctic soil.</title>
        <authorList>
            <person name="Dahal R.H."/>
        </authorList>
    </citation>
    <scope>NUCLEOTIDE SEQUENCE [LARGE SCALE GENOMIC DNA]</scope>
    <source>
        <strain evidence="4 6">RP-3-8</strain>
    </source>
</reference>
<feature type="transmembrane region" description="Helical" evidence="2">
    <location>
        <begin position="21"/>
        <end position="38"/>
    </location>
</feature>
<reference evidence="5 7" key="2">
    <citation type="submission" date="2019-04" db="EMBL/GenBank/DDBJ databases">
        <title>Pedobacter sp. RP-1-16 sp. nov., isolated from Arctic soil.</title>
        <authorList>
            <person name="Dahal R.H."/>
            <person name="Kim D.-U."/>
        </authorList>
    </citation>
    <scope>NUCLEOTIDE SEQUENCE [LARGE SCALE GENOMIC DNA]</scope>
    <source>
        <strain evidence="5 7">RP-1-16</strain>
    </source>
</reference>
<evidence type="ECO:0000256" key="1">
    <source>
        <dbReference type="ARBA" id="ARBA00006865"/>
    </source>
</evidence>
<comment type="caution">
    <text evidence="5">The sequence shown here is derived from an EMBL/GenBank/DDBJ whole genome shotgun (WGS) entry which is preliminary data.</text>
</comment>
<dbReference type="GO" id="GO:0005975">
    <property type="term" value="P:carbohydrate metabolic process"/>
    <property type="evidence" value="ECO:0007669"/>
    <property type="project" value="InterPro"/>
</dbReference>
<keyword evidence="2" id="KW-0472">Membrane</keyword>
<keyword evidence="2" id="KW-0812">Transmembrane</keyword>
<keyword evidence="6" id="KW-1185">Reference proteome</keyword>
<comment type="similarity">
    <text evidence="1">Belongs to the glycosyl hydrolase 16 family.</text>
</comment>
<dbReference type="CDD" id="cd00413">
    <property type="entry name" value="Glyco_hydrolase_16"/>
    <property type="match status" value="1"/>
</dbReference>
<dbReference type="PANTHER" id="PTHR10963">
    <property type="entry name" value="GLYCOSYL HYDROLASE-RELATED"/>
    <property type="match status" value="1"/>
</dbReference>
<feature type="domain" description="GH16" evidence="3">
    <location>
        <begin position="38"/>
        <end position="312"/>
    </location>
</feature>
<dbReference type="AlphaFoldDB" id="A0A4U1GHD4"/>
<dbReference type="GO" id="GO:0004553">
    <property type="term" value="F:hydrolase activity, hydrolyzing O-glycosyl compounds"/>
    <property type="evidence" value="ECO:0007669"/>
    <property type="project" value="InterPro"/>
</dbReference>
<accession>A0A4U1GHD4</accession>
<dbReference type="Gene3D" id="2.60.120.200">
    <property type="match status" value="1"/>
</dbReference>
<protein>
    <submittedName>
        <fullName evidence="5">Glycosyl hydrolase family protein</fullName>
    </submittedName>
</protein>
<evidence type="ECO:0000313" key="5">
    <source>
        <dbReference type="EMBL" id="TKC63601.1"/>
    </source>
</evidence>
<dbReference type="Proteomes" id="UP000291117">
    <property type="component" value="Unassembled WGS sequence"/>
</dbReference>
<keyword evidence="2" id="KW-1133">Transmembrane helix</keyword>
<dbReference type="EMBL" id="SWDX01000002">
    <property type="protein sequence ID" value="TKC63601.1"/>
    <property type="molecule type" value="Genomic_DNA"/>
</dbReference>
<name>A0A4U1GHD4_9SPHI</name>
<dbReference type="RefSeq" id="WP_131606969.1">
    <property type="nucleotide sequence ID" value="NZ_SJSM01000001.1"/>
</dbReference>
<dbReference type="OrthoDB" id="9809583at2"/>
<dbReference type="Proteomes" id="UP000309594">
    <property type="component" value="Unassembled WGS sequence"/>
</dbReference>
<dbReference type="InterPro" id="IPR000757">
    <property type="entry name" value="Beta-glucanase-like"/>
</dbReference>
<proteinExistence type="inferred from homology"/>
<dbReference type="PANTHER" id="PTHR10963:SF55">
    <property type="entry name" value="GLYCOSIDE HYDROLASE FAMILY 16 PROTEIN"/>
    <property type="match status" value="1"/>
</dbReference>
<accession>A0A4R0NJW6</accession>
<evidence type="ECO:0000259" key="3">
    <source>
        <dbReference type="PROSITE" id="PS51762"/>
    </source>
</evidence>
<dbReference type="InterPro" id="IPR013320">
    <property type="entry name" value="ConA-like_dom_sf"/>
</dbReference>
<evidence type="ECO:0000313" key="6">
    <source>
        <dbReference type="Proteomes" id="UP000291117"/>
    </source>
</evidence>
<organism evidence="5 7">
    <name type="scientific">Pedobacter hiemivivus</name>
    <dbReference type="NCBI Taxonomy" id="2530454"/>
    <lineage>
        <taxon>Bacteria</taxon>
        <taxon>Pseudomonadati</taxon>
        <taxon>Bacteroidota</taxon>
        <taxon>Sphingobacteriia</taxon>
        <taxon>Sphingobacteriales</taxon>
        <taxon>Sphingobacteriaceae</taxon>
        <taxon>Pedobacter</taxon>
    </lineage>
</organism>
<keyword evidence="5" id="KW-0378">Hydrolase</keyword>